<feature type="compositionally biased region" description="Basic and acidic residues" evidence="1">
    <location>
        <begin position="487"/>
        <end position="499"/>
    </location>
</feature>
<evidence type="ECO:0000313" key="3">
    <source>
        <dbReference type="EMBL" id="EAA00818.5"/>
    </source>
</evidence>
<protein>
    <submittedName>
        <fullName evidence="3">AGAP001696-PA</fullName>
    </submittedName>
</protein>
<dbReference type="OMA" id="EKGWLNK"/>
<reference evidence="3" key="1">
    <citation type="journal article" date="2002" name="Science">
        <title>The genome sequence of the malaria mosquito Anopheles gambiae.</title>
        <authorList>
            <person name="Holt R.A."/>
            <person name="Subramanian G.M."/>
            <person name="Halpern A."/>
            <person name="Sutton G.G."/>
            <person name="Charlab R."/>
            <person name="Nusskern D.R."/>
            <person name="Wincker P."/>
            <person name="Clark A.G."/>
            <person name="Ribeiro J.M."/>
            <person name="Wides R."/>
            <person name="Salzberg S.L."/>
            <person name="Loftus B."/>
            <person name="Yandell M."/>
            <person name="Majoros W.H."/>
            <person name="Rusch D.B."/>
            <person name="Lai Z."/>
            <person name="Kraft C.L."/>
            <person name="Abril J.F."/>
            <person name="Anthouard V."/>
            <person name="Arensburger P."/>
            <person name="Atkinson P.W."/>
            <person name="Baden H."/>
            <person name="de Berardinis V."/>
            <person name="Baldwin D."/>
            <person name="Benes V."/>
            <person name="Biedler J."/>
            <person name="Blass C."/>
            <person name="Bolanos R."/>
            <person name="Boscus D."/>
            <person name="Barnstead M."/>
            <person name="Cai S."/>
            <person name="Center A."/>
            <person name="Chaturverdi K."/>
            <person name="Christophides G.K."/>
            <person name="Chrystal M.A."/>
            <person name="Clamp M."/>
            <person name="Cravchik A."/>
            <person name="Curwen V."/>
            <person name="Dana A."/>
            <person name="Delcher A."/>
            <person name="Dew I."/>
            <person name="Evans C.A."/>
            <person name="Flanigan M."/>
            <person name="Grundschober-Freimoser A."/>
            <person name="Friedli L."/>
            <person name="Gu Z."/>
            <person name="Guan P."/>
            <person name="Guigo R."/>
            <person name="Hillenmeyer M.E."/>
            <person name="Hladun S.L."/>
            <person name="Hogan J.R."/>
            <person name="Hong Y.S."/>
            <person name="Hoover J."/>
            <person name="Jaillon O."/>
            <person name="Ke Z."/>
            <person name="Kodira C."/>
            <person name="Kokoza E."/>
            <person name="Koutsos A."/>
            <person name="Letunic I."/>
            <person name="Levitsky A."/>
            <person name="Liang Y."/>
            <person name="Lin J.J."/>
            <person name="Lobo N.F."/>
            <person name="Lopez J.R."/>
            <person name="Malek J.A."/>
            <person name="McIntosh T.C."/>
            <person name="Meister S."/>
            <person name="Miller J."/>
            <person name="Mobarry C."/>
            <person name="Mongin E."/>
            <person name="Murphy S.D."/>
            <person name="O'Brochta D.A."/>
            <person name="Pfannkoch C."/>
            <person name="Qi R."/>
            <person name="Regier M.A."/>
            <person name="Remington K."/>
            <person name="Shao H."/>
            <person name="Sharakhova M.V."/>
            <person name="Sitter C.D."/>
            <person name="Shetty J."/>
            <person name="Smith T.J."/>
            <person name="Strong R."/>
            <person name="Sun J."/>
            <person name="Thomasova D."/>
            <person name="Ton L.Q."/>
            <person name="Topalis P."/>
            <person name="Tu Z."/>
            <person name="Unger M.F."/>
            <person name="Walenz B."/>
            <person name="Wang A."/>
            <person name="Wang J."/>
            <person name="Wang M."/>
            <person name="Wang X."/>
            <person name="Woodford K.J."/>
            <person name="Wortman J.R."/>
            <person name="Wu M."/>
            <person name="Yao A."/>
            <person name="Zdobnov E.M."/>
            <person name="Zhang H."/>
            <person name="Zhao Q."/>
            <person name="Zhao S."/>
            <person name="Zhu S.C."/>
            <person name="Zhimulev I."/>
            <person name="Coluzzi M."/>
            <person name="della Torre A."/>
            <person name="Roth C.W."/>
            <person name="Louis C."/>
            <person name="Kalush F."/>
            <person name="Mural R.J."/>
            <person name="Myers E.W."/>
            <person name="Adams M.D."/>
            <person name="Smith H.O."/>
            <person name="Broder S."/>
            <person name="Gardner M.J."/>
            <person name="Fraser C.M."/>
            <person name="Birney E."/>
            <person name="Bork P."/>
            <person name="Brey P.T."/>
            <person name="Venter J.C."/>
            <person name="Weissenbach J."/>
            <person name="Kafatos F.C."/>
            <person name="Collins F.H."/>
            <person name="Hoffman S.L."/>
        </authorList>
    </citation>
    <scope>NUCLEOTIDE SEQUENCE [LARGE SCALE GENOMIC DNA]</scope>
    <source>
        <strain evidence="3">PEST</strain>
    </source>
</reference>
<feature type="region of interest" description="Disordered" evidence="1">
    <location>
        <begin position="464"/>
        <end position="547"/>
    </location>
</feature>
<dbReference type="VEuPathDB" id="VectorBase:AGAMI1_008362"/>
<dbReference type="InterPro" id="IPR053291">
    <property type="entry name" value="Ommatidial_diff-associated"/>
</dbReference>
<feature type="compositionally biased region" description="Basic and acidic residues" evidence="1">
    <location>
        <begin position="1083"/>
        <end position="1093"/>
    </location>
</feature>
<dbReference type="PANTHER" id="PTHR21579:SF20">
    <property type="entry name" value="PROTEIN TINCAR"/>
    <property type="match status" value="1"/>
</dbReference>
<dbReference type="VEuPathDB" id="VectorBase:AGAP001696"/>
<feature type="compositionally biased region" description="Low complexity" evidence="1">
    <location>
        <begin position="1389"/>
        <end position="1403"/>
    </location>
</feature>
<dbReference type="PANTHER" id="PTHR21579">
    <property type="entry name" value="PROTEIN TINCAR"/>
    <property type="match status" value="1"/>
</dbReference>
<feature type="compositionally biased region" description="Polar residues" evidence="1">
    <location>
        <begin position="1095"/>
        <end position="1105"/>
    </location>
</feature>
<reference evidence="3" key="3">
    <citation type="journal article" date="2004" name="Trends Parasitol.">
        <title>The Anopheles gambiae genome: an update.</title>
        <authorList>
            <person name="Mongin E."/>
            <person name="Louis C."/>
            <person name="Holt R.A."/>
            <person name="Birney E."/>
            <person name="Collins F.H."/>
        </authorList>
    </citation>
    <scope>NUCLEOTIDE SEQUENCE</scope>
    <source>
        <strain evidence="3">PEST</strain>
    </source>
</reference>
<dbReference type="EMBL" id="AAAB01008987">
    <property type="protein sequence ID" value="EAA00818.5"/>
    <property type="molecule type" value="Genomic_DNA"/>
</dbReference>
<keyword evidence="2" id="KW-0472">Membrane</keyword>
<comment type="caution">
    <text evidence="3">The sequence shown here is derived from an EMBL/GenBank/DDBJ whole genome shotgun (WGS) entry which is preliminary data.</text>
</comment>
<feature type="compositionally biased region" description="Low complexity" evidence="1">
    <location>
        <begin position="627"/>
        <end position="660"/>
    </location>
</feature>
<feature type="transmembrane region" description="Helical" evidence="2">
    <location>
        <begin position="920"/>
        <end position="941"/>
    </location>
</feature>
<keyword evidence="2" id="KW-0812">Transmembrane</keyword>
<feature type="transmembrane region" description="Helical" evidence="2">
    <location>
        <begin position="794"/>
        <end position="816"/>
    </location>
</feature>
<feature type="region of interest" description="Disordered" evidence="1">
    <location>
        <begin position="698"/>
        <end position="732"/>
    </location>
</feature>
<feature type="compositionally biased region" description="Basic residues" evidence="1">
    <location>
        <begin position="524"/>
        <end position="542"/>
    </location>
</feature>
<keyword evidence="2" id="KW-1133">Transmembrane helix</keyword>
<feature type="transmembrane region" description="Helical" evidence="2">
    <location>
        <begin position="871"/>
        <end position="899"/>
    </location>
</feature>
<dbReference type="HOGENOM" id="CLU_246923_0_0_1"/>
<feature type="compositionally biased region" description="Low complexity" evidence="1">
    <location>
        <begin position="720"/>
        <end position="732"/>
    </location>
</feature>
<feature type="region of interest" description="Disordered" evidence="1">
    <location>
        <begin position="1076"/>
        <end position="1158"/>
    </location>
</feature>
<sequence>MSITGSLVGYENGGDITMVSKKNRSLLNITATSTASSKQCQSLNSSISHSSVVLTSNNTSAQYVANSGSLRRQTHLADPAKHRRRRLHLNTLWSIWYGILMTLLQGYLIVQGTHRYIGLSALSWKYEKPTTELDIQIVFCGLVVLFLPLLLASALFRVGNLANDGMKLASGTKLWHGSAPASHDGLEEEAFEGTLRSLWIHGGPTSAFIHIITAICLLLPRLLLEAKVIENGLLPRGNVHAIFYFFSKITSIKQTPSVCESPFPSPRITRQSLKHTTHDSGGNISINQDKLIIESRPHVLWFCYCLVRGLTFGKQLFRLPPNRHSVAVKHVWRTDLDFMVTHSDRLVVLSFMTSSPTYPNATTGRPPMSELERKLYRNGYFEQSDLVEKFSDYDDGIGSLDTSDEEFRTHEALEMGGGGTLYGGGSGGSSIAIATVENVNAGVANPATTTLPALPPMRNLITTTSTIAPRQRPGAGTTVSAGSYERASSRESRRKEPTRNGHHRKAAHSTANHGKAGHGGGKGSKAHHANSHHHGQHHHHHQEPRNRYGEEIDTRLELEEQQELDWSLLNQPEGTPTLIEAAGVVAGKKPGTGKARGSPSNLSTVPAPVTTKATAPRSDSSHPKRPVTTTSTTTTTTTVEPTTTVGASGTTKKTSTTTTAKDSDIHILKPVNLPENIIPSTPVTTNSKIIEIKPKVAGASPGVPAKSGTVSRKSKRSEPDSFSSESLESIESIPSVDEDEFIIKDEHGMEIKPAFLIGAAPGNLTLHPMQLSGFPALLAKLFGSPIDRQFSAKAAWGTVPSMEFVNLAIALAVWAVRYPSVFWHTSKSFACLFSLQMIANGADILLSFAGASVLYKLQTLGQALPLQAPALILNGTVTIALAILALILTIASSLVLYLYGHGKLAARVRDRRMITAKQSADVWAYFAHCSSLCFVLALAVVKAPLMHDLCATYRGSLDGAVLAAALGSVLHIFLWIVLWLGLTAKRRWHFKLPPLEGARLGGSAGGASAQPLLRGNGSLRSPNGTPIVTGLQAGGPGLGGIGGPGGPGSGSGGEEETIYWPKIAPNSPKLKVTFNEVTSTSSEHAHGPHEHGSKRNPSGGTTLRMSSLAGEADDGDYATLRGPTGDLLHLGPYEHPAPSGSPPPPPPPPPQLDDCDLLDEASNSNTLVGSANDHADDTSEEGKLLACVRDDSVTYASTRDLEPPLNRTVSRETFMRSPEQLASPLAPVTVTVHNHLENSGPGSTPRCLRRADSGMPTEALTPRSDSTSTESSTSPPDCRDAPSETSSGVHSGEERDEVVIRPRSGPYKSIIKAPPPPAIQEEPFGRSTNMKMSSFNKDGTSATLPLTRGTASEMHRPDYPQCSTMPLPAGYHQQQHQHHHYHSQTSFTPPQSGSRQQMQQPQRTTLPNDVRYATSSNQFLKRLPYMKNAESPYGHLGLGAGHHTFSKLLHDPLAMPQHAGMPVVHSHSNHSSFLPPATIPEDRDSANYSMISDQDREMYINAAQINGLQMQH</sequence>
<proteinExistence type="predicted"/>
<reference evidence="3" key="5">
    <citation type="submission" date="2011-05" db="EMBL/GenBank/DDBJ databases">
        <authorList>
            <consortium name="VectorBase"/>
        </authorList>
    </citation>
    <scope>NUCLEOTIDE SEQUENCE</scope>
    <source>
        <strain evidence="3">PEST</strain>
    </source>
</reference>
<name>Q7PY12_ANOGA</name>
<feature type="transmembrane region" description="Helical" evidence="2">
    <location>
        <begin position="828"/>
        <end position="851"/>
    </location>
</feature>
<feature type="region of interest" description="Disordered" evidence="1">
    <location>
        <begin position="1011"/>
        <end position="1056"/>
    </location>
</feature>
<gene>
    <name evidence="3" type="ORF">AgaP_AGAP001696</name>
</gene>
<reference evidence="3" key="4">
    <citation type="journal article" date="2007" name="Genome Biol.">
        <title>Update of the Anopheles gambiae PEST genome assembly.</title>
        <authorList>
            <person name="Sharakhova M.V."/>
            <person name="Hammond M.P."/>
            <person name="Lobo N.F."/>
            <person name="Krzywinski J."/>
            <person name="Unger M.F."/>
            <person name="Hillenmeyer M.E."/>
            <person name="Bruggner R.V."/>
            <person name="Birney E."/>
            <person name="Collins F.H."/>
        </authorList>
    </citation>
    <scope>NUCLEOTIDE SEQUENCE</scope>
    <source>
        <strain evidence="3">PEST</strain>
    </source>
</reference>
<evidence type="ECO:0000256" key="2">
    <source>
        <dbReference type="SAM" id="Phobius"/>
    </source>
</evidence>
<feature type="compositionally biased region" description="Basic and acidic residues" evidence="1">
    <location>
        <begin position="1291"/>
        <end position="1300"/>
    </location>
</feature>
<reference evidence="3" key="2">
    <citation type="submission" date="2002-03" db="EMBL/GenBank/DDBJ databases">
        <authorList>
            <consortium name="The Anopheles Genome Sequencing Consortium"/>
        </authorList>
    </citation>
    <scope>NUCLEOTIDE SEQUENCE</scope>
    <source>
        <strain evidence="3">PEST</strain>
    </source>
</reference>
<feature type="region of interest" description="Disordered" evidence="1">
    <location>
        <begin position="1365"/>
        <end position="1408"/>
    </location>
</feature>
<feature type="region of interest" description="Disordered" evidence="1">
    <location>
        <begin position="589"/>
        <end position="661"/>
    </location>
</feature>
<feature type="transmembrane region" description="Helical" evidence="2">
    <location>
        <begin position="91"/>
        <end position="110"/>
    </location>
</feature>
<feature type="compositionally biased region" description="Low complexity" evidence="1">
    <location>
        <begin position="1261"/>
        <end position="1276"/>
    </location>
</feature>
<feature type="transmembrane region" description="Helical" evidence="2">
    <location>
        <begin position="205"/>
        <end position="224"/>
    </location>
</feature>
<feature type="compositionally biased region" description="Low complexity" evidence="1">
    <location>
        <begin position="604"/>
        <end position="616"/>
    </location>
</feature>
<feature type="transmembrane region" description="Helical" evidence="2">
    <location>
        <begin position="135"/>
        <end position="158"/>
    </location>
</feature>
<feature type="region of interest" description="Disordered" evidence="1">
    <location>
        <begin position="1234"/>
        <end position="1318"/>
    </location>
</feature>
<dbReference type="PhylomeDB" id="Q7PY12"/>
<evidence type="ECO:0000256" key="1">
    <source>
        <dbReference type="SAM" id="MobiDB-lite"/>
    </source>
</evidence>
<organism evidence="3">
    <name type="scientific">Anopheles gambiae</name>
    <name type="common">African malaria mosquito</name>
    <dbReference type="NCBI Taxonomy" id="7165"/>
    <lineage>
        <taxon>Eukaryota</taxon>
        <taxon>Metazoa</taxon>
        <taxon>Ecdysozoa</taxon>
        <taxon>Arthropoda</taxon>
        <taxon>Hexapoda</taxon>
        <taxon>Insecta</taxon>
        <taxon>Pterygota</taxon>
        <taxon>Neoptera</taxon>
        <taxon>Endopterygota</taxon>
        <taxon>Diptera</taxon>
        <taxon>Nematocera</taxon>
        <taxon>Culicoidea</taxon>
        <taxon>Culicidae</taxon>
        <taxon>Anophelinae</taxon>
        <taxon>Anopheles</taxon>
    </lineage>
</organism>
<feature type="transmembrane region" description="Helical" evidence="2">
    <location>
        <begin position="961"/>
        <end position="982"/>
    </location>
</feature>
<feature type="compositionally biased region" description="Pro residues" evidence="1">
    <location>
        <begin position="1139"/>
        <end position="1151"/>
    </location>
</feature>
<feature type="compositionally biased region" description="Gly residues" evidence="1">
    <location>
        <begin position="1032"/>
        <end position="1052"/>
    </location>
</feature>
<dbReference type="eggNOG" id="ENOG502QUZG">
    <property type="taxonomic scope" value="Eukaryota"/>
</dbReference>
<dbReference type="PaxDb" id="7165-AGAP001696-PA"/>
<accession>Q7PY12</accession>